<feature type="transmembrane region" description="Helical" evidence="1">
    <location>
        <begin position="7"/>
        <end position="25"/>
    </location>
</feature>
<reference evidence="2 5" key="2">
    <citation type="submission" date="2022-09" db="EMBL/GenBank/DDBJ databases">
        <title>complete genome sequences of Clostridium tetani str. KHSU-234311-028 isolated from soil.</title>
        <authorList>
            <person name="Sekizuka T."/>
            <person name="Shitada C."/>
            <person name="Takahashi M."/>
            <person name="Kuroda M."/>
        </authorList>
    </citation>
    <scope>NUCLEOTIDE SEQUENCE [LARGE SCALE GENOMIC DNA]</scope>
    <source>
        <strain evidence="2 5">KHSU-234311-028</strain>
    </source>
</reference>
<dbReference type="EMBL" id="AP026818">
    <property type="protein sequence ID" value="BDR79791.1"/>
    <property type="molecule type" value="Genomic_DNA"/>
</dbReference>
<dbReference type="AlphaFoldDB" id="A0A4Q0VAZ1"/>
<keyword evidence="1" id="KW-1133">Transmembrane helix</keyword>
<evidence type="ECO:0000313" key="2">
    <source>
        <dbReference type="EMBL" id="BDR79791.1"/>
    </source>
</evidence>
<dbReference type="Proteomes" id="UP000290921">
    <property type="component" value="Unassembled WGS sequence"/>
</dbReference>
<evidence type="ECO:0000256" key="1">
    <source>
        <dbReference type="SAM" id="Phobius"/>
    </source>
</evidence>
<evidence type="ECO:0000313" key="4">
    <source>
        <dbReference type="Proteomes" id="UP000290921"/>
    </source>
</evidence>
<dbReference type="InterPro" id="IPR025324">
    <property type="entry name" value="DUF4230"/>
</dbReference>
<dbReference type="RefSeq" id="WP_035141374.1">
    <property type="nucleotide sequence ID" value="NZ_AP026804.1"/>
</dbReference>
<keyword evidence="1" id="KW-0812">Transmembrane</keyword>
<sequence length="214" mass="24667">MKNKNKIKLTIFIIVVIFFAYNKVLNDKNISLPNMDKSIEKMSRKTITRDAIVKKIQEKQDLITMEVELNNKVILDDSWGNLDIFKKVISIDFYGTGIYTVDLAKLNRENVLIQPSKTITIRIPKPKVKSITLNEDKTTFKTENGLFRFGEIKITPAESQILSKKAKEKMNEQLNEKHLVESALSKTKKSIEKSIQSILLPYENYNIVIKFIDG</sequence>
<proteinExistence type="predicted"/>
<gene>
    <name evidence="3" type="ORF">DP130_13240</name>
    <name evidence="2" type="ORF">K234311028_00370</name>
</gene>
<name>A0A4Q0VAZ1_CLOTA</name>
<evidence type="ECO:0000313" key="5">
    <source>
        <dbReference type="Proteomes" id="UP001321763"/>
    </source>
</evidence>
<reference evidence="3 4" key="1">
    <citation type="submission" date="2018-06" db="EMBL/GenBank/DDBJ databases">
        <title>Genome conservation of Clostridium tetani.</title>
        <authorList>
            <person name="Bruggemann H."/>
            <person name="Popoff M.R."/>
        </authorList>
    </citation>
    <scope>NUCLEOTIDE SEQUENCE [LARGE SCALE GENOMIC DNA]</scope>
    <source>
        <strain evidence="3 4">2017.061</strain>
    </source>
</reference>
<organism evidence="3 4">
    <name type="scientific">Clostridium tetani</name>
    <dbReference type="NCBI Taxonomy" id="1513"/>
    <lineage>
        <taxon>Bacteria</taxon>
        <taxon>Bacillati</taxon>
        <taxon>Bacillota</taxon>
        <taxon>Clostridia</taxon>
        <taxon>Eubacteriales</taxon>
        <taxon>Clostridiaceae</taxon>
        <taxon>Clostridium</taxon>
    </lineage>
</organism>
<dbReference type="EMBL" id="QMAP01000018">
    <property type="protein sequence ID" value="RXI44395.1"/>
    <property type="molecule type" value="Genomic_DNA"/>
</dbReference>
<evidence type="ECO:0000313" key="3">
    <source>
        <dbReference type="EMBL" id="RXI44395.1"/>
    </source>
</evidence>
<dbReference type="Proteomes" id="UP001321763">
    <property type="component" value="Chromosome"/>
</dbReference>
<protein>
    <submittedName>
        <fullName evidence="3">DUF4230 domain-containing protein</fullName>
    </submittedName>
</protein>
<dbReference type="Pfam" id="PF14014">
    <property type="entry name" value="DUF4230"/>
    <property type="match status" value="1"/>
</dbReference>
<keyword evidence="1" id="KW-0472">Membrane</keyword>
<accession>A0A4Q0VAZ1</accession>